<comment type="cofactor">
    <cofactor evidence="1">
        <name>pyridoxal 5'-phosphate</name>
        <dbReference type="ChEBI" id="CHEBI:597326"/>
    </cofactor>
</comment>
<dbReference type="GO" id="GO:1901605">
    <property type="term" value="P:alpha-amino acid metabolic process"/>
    <property type="evidence" value="ECO:0007669"/>
    <property type="project" value="TreeGrafter"/>
</dbReference>
<keyword evidence="6" id="KW-0663">Pyridoxal phosphate</keyword>
<keyword evidence="10" id="KW-1185">Reference proteome</keyword>
<dbReference type="InterPro" id="IPR015422">
    <property type="entry name" value="PyrdxlP-dep_Trfase_small"/>
</dbReference>
<dbReference type="GO" id="GO:0030170">
    <property type="term" value="F:pyridoxal phosphate binding"/>
    <property type="evidence" value="ECO:0007669"/>
    <property type="project" value="InterPro"/>
</dbReference>
<organism evidence="9 10">
    <name type="scientific">Corallococcus exercitus</name>
    <dbReference type="NCBI Taxonomy" id="2316736"/>
    <lineage>
        <taxon>Bacteria</taxon>
        <taxon>Pseudomonadati</taxon>
        <taxon>Myxococcota</taxon>
        <taxon>Myxococcia</taxon>
        <taxon>Myxococcales</taxon>
        <taxon>Cystobacterineae</taxon>
        <taxon>Myxococcaceae</taxon>
        <taxon>Corallococcus</taxon>
    </lineage>
</organism>
<dbReference type="GO" id="GO:0008483">
    <property type="term" value="F:transaminase activity"/>
    <property type="evidence" value="ECO:0007669"/>
    <property type="project" value="UniProtKB-KW"/>
</dbReference>
<evidence type="ECO:0000256" key="5">
    <source>
        <dbReference type="ARBA" id="ARBA00022679"/>
    </source>
</evidence>
<accession>A0A3A8HIL6</accession>
<dbReference type="Proteomes" id="UP000563426">
    <property type="component" value="Unassembled WGS sequence"/>
</dbReference>
<comment type="caution">
    <text evidence="9">The sequence shown here is derived from an EMBL/GenBank/DDBJ whole genome shotgun (WGS) entry which is preliminary data.</text>
</comment>
<evidence type="ECO:0000256" key="1">
    <source>
        <dbReference type="ARBA" id="ARBA00001933"/>
    </source>
</evidence>
<dbReference type="Pfam" id="PF00155">
    <property type="entry name" value="Aminotran_1_2"/>
    <property type="match status" value="1"/>
</dbReference>
<dbReference type="RefSeq" id="WP_120529764.1">
    <property type="nucleotide sequence ID" value="NZ_JABFJV010000406.1"/>
</dbReference>
<dbReference type="SUPFAM" id="SSF53383">
    <property type="entry name" value="PLP-dependent transferases"/>
    <property type="match status" value="1"/>
</dbReference>
<proteinExistence type="inferred from homology"/>
<keyword evidence="5 9" id="KW-0808">Transferase</keyword>
<dbReference type="Gene3D" id="3.40.640.10">
    <property type="entry name" value="Type I PLP-dependent aspartate aminotransferase-like (Major domain)"/>
    <property type="match status" value="1"/>
</dbReference>
<protein>
    <submittedName>
        <fullName evidence="9">PLP-dependent aminotransferase family protein</fullName>
    </submittedName>
</protein>
<evidence type="ECO:0000259" key="8">
    <source>
        <dbReference type="Pfam" id="PF00155"/>
    </source>
</evidence>
<dbReference type="InterPro" id="IPR015421">
    <property type="entry name" value="PyrdxlP-dep_Trfase_major"/>
</dbReference>
<dbReference type="FunFam" id="3.40.640.10:FF:000053">
    <property type="entry name" value="Aminotransferase, class I"/>
    <property type="match status" value="1"/>
</dbReference>
<dbReference type="OrthoDB" id="9808770at2"/>
<dbReference type="PANTHER" id="PTHR42790">
    <property type="entry name" value="AMINOTRANSFERASE"/>
    <property type="match status" value="1"/>
</dbReference>
<evidence type="ECO:0000256" key="6">
    <source>
        <dbReference type="ARBA" id="ARBA00022898"/>
    </source>
</evidence>
<evidence type="ECO:0000313" key="10">
    <source>
        <dbReference type="Proteomes" id="UP000563426"/>
    </source>
</evidence>
<feature type="region of interest" description="Disordered" evidence="7">
    <location>
        <begin position="1"/>
        <end position="21"/>
    </location>
</feature>
<dbReference type="InterPro" id="IPR015424">
    <property type="entry name" value="PyrdxlP-dep_Trfase"/>
</dbReference>
<dbReference type="InterPro" id="IPR004839">
    <property type="entry name" value="Aminotransferase_I/II_large"/>
</dbReference>
<evidence type="ECO:0000256" key="2">
    <source>
        <dbReference type="ARBA" id="ARBA00007441"/>
    </source>
</evidence>
<dbReference type="CDD" id="cd00609">
    <property type="entry name" value="AAT_like"/>
    <property type="match status" value="1"/>
</dbReference>
<evidence type="ECO:0000313" key="9">
    <source>
        <dbReference type="EMBL" id="NOK39054.1"/>
    </source>
</evidence>
<sequence>MSADAMSAPLPPPPAYRLSQRMSRMKTSAVREILKIAERPDILSFAGGLPAPELFPKDAIAKAFAETFASDADGRSALQYSTTEGFAPLREWIAGHLARKGQNVHADQVLITSGSQQGLDLAGKILLDPGDLVVVEDPSYLAALQTFGGYEVEFATVRSDDAGMDTDDLTALIKKKGPPKLLYVIPNFQNPKGTTLSLERRKALVRLAQEHRFVILEDDPYGELRFKGVHLPSLASLDDQGVVVSLSTFSKTLAPGLRLGWVTGPKALLKPMTIAKQATDLHTATLAQRATARLLETFDYAGHIQALMPIYAQRANAMLDALKAHMPQGTQWTRPDGGMFLWVELPGGLDAAKLLPLAVEQKVAFVPGAPFFANDQKPQFMRLNYSNRPPELIVEGMKRLGSVISDAL</sequence>
<gene>
    <name evidence="9" type="ORF">HMI49_38305</name>
</gene>
<keyword evidence="4 9" id="KW-0032">Aminotransferase</keyword>
<dbReference type="PANTHER" id="PTHR42790:SF19">
    <property type="entry name" value="KYNURENINE_ALPHA-AMINOADIPATE AMINOTRANSFERASE, MITOCHONDRIAL"/>
    <property type="match status" value="1"/>
</dbReference>
<comment type="similarity">
    <text evidence="2">Belongs to the class-I pyridoxal-phosphate-dependent aminotransferase family.</text>
</comment>
<name>A0A3A8HIL6_9BACT</name>
<evidence type="ECO:0000256" key="3">
    <source>
        <dbReference type="ARBA" id="ARBA00011738"/>
    </source>
</evidence>
<comment type="subunit">
    <text evidence="3">Homodimer.</text>
</comment>
<evidence type="ECO:0000256" key="4">
    <source>
        <dbReference type="ARBA" id="ARBA00022576"/>
    </source>
</evidence>
<reference evidence="9 10" key="1">
    <citation type="submission" date="2020-05" db="EMBL/GenBank/DDBJ databases">
        <authorList>
            <person name="Whitworth D."/>
        </authorList>
    </citation>
    <scope>NUCLEOTIDE SEQUENCE [LARGE SCALE GENOMIC DNA]</scope>
    <source>
        <strain evidence="9 10">AB043B</strain>
    </source>
</reference>
<dbReference type="Gene3D" id="3.90.1150.10">
    <property type="entry name" value="Aspartate Aminotransferase, domain 1"/>
    <property type="match status" value="1"/>
</dbReference>
<dbReference type="EMBL" id="JABFJV010000406">
    <property type="protein sequence ID" value="NOK39054.1"/>
    <property type="molecule type" value="Genomic_DNA"/>
</dbReference>
<dbReference type="AlphaFoldDB" id="A0A3A8HIL6"/>
<feature type="domain" description="Aminotransferase class I/classII large" evidence="8">
    <location>
        <begin position="58"/>
        <end position="399"/>
    </location>
</feature>
<evidence type="ECO:0000256" key="7">
    <source>
        <dbReference type="SAM" id="MobiDB-lite"/>
    </source>
</evidence>
<dbReference type="InterPro" id="IPR050859">
    <property type="entry name" value="Class-I_PLP-dep_aminotransf"/>
</dbReference>